<evidence type="ECO:0000313" key="2">
    <source>
        <dbReference type="EMBL" id="CAA62182.1"/>
    </source>
</evidence>
<feature type="compositionally biased region" description="Acidic residues" evidence="1">
    <location>
        <begin position="92"/>
        <end position="103"/>
    </location>
</feature>
<feature type="compositionally biased region" description="Basic and acidic residues" evidence="1">
    <location>
        <begin position="104"/>
        <end position="120"/>
    </location>
</feature>
<organism evidence="2">
    <name type="scientific">Saccharomyces cerevisiae</name>
    <name type="common">Baker's yeast</name>
    <dbReference type="NCBI Taxonomy" id="4932"/>
    <lineage>
        <taxon>Eukaryota</taxon>
        <taxon>Fungi</taxon>
        <taxon>Dikarya</taxon>
        <taxon>Ascomycota</taxon>
        <taxon>Saccharomycotina</taxon>
        <taxon>Saccharomycetes</taxon>
        <taxon>Saccharomycetales</taxon>
        <taxon>Saccharomycetaceae</taxon>
        <taxon>Saccharomyces</taxon>
    </lineage>
</organism>
<proteinExistence type="predicted"/>
<evidence type="ECO:0000256" key="1">
    <source>
        <dbReference type="SAM" id="MobiDB-lite"/>
    </source>
</evidence>
<dbReference type="AlphaFoldDB" id="E9PA93"/>
<sequence>MLSFKFELLFEIEFELESGVAAEPLLLFTFSTLLNLVEESADFCLFSKYLNPKVSVPGAVEEPDEFLGFLWLVKYPKEGYTPFKLLLSTSSESDEVDDVDEKADDDKNAGTLEREYRNDEESLTAEPSKS</sequence>
<reference evidence="2" key="1">
    <citation type="journal article" date="1996" name="Yeast">
        <title>Sequencing of a 35.71 kb DNA segment on the right arm of yeast chromosome XV reveals regions of similarity to chromosomes I and XIII.</title>
        <authorList>
            <person name="Pearson B.M."/>
            <person name="Hernando Y."/>
            <person name="Payne J."/>
            <person name="Wolf S.S."/>
            <person name="Kalogeropoulos A."/>
            <person name="Schweizer M."/>
        </authorList>
    </citation>
    <scope>NUCLEOTIDE SEQUENCE</scope>
    <source>
        <strain evidence="2">FY1679</strain>
    </source>
</reference>
<protein>
    <submittedName>
        <fullName evidence="2">Orf 06161 protein</fullName>
    </submittedName>
</protein>
<name>E9PA93_YEASX</name>
<gene>
    <name evidence="2" type="primary">orf 06161</name>
</gene>
<dbReference type="EMBL" id="X90565">
    <property type="protein sequence ID" value="CAA62182.1"/>
    <property type="molecule type" value="Genomic_DNA"/>
</dbReference>
<accession>E9PA93</accession>
<feature type="region of interest" description="Disordered" evidence="1">
    <location>
        <begin position="91"/>
        <end position="130"/>
    </location>
</feature>